<keyword evidence="3" id="KW-1185">Reference proteome</keyword>
<accession>A0ABP8Q3J9</accession>
<comment type="caution">
    <text evidence="2">The sequence shown here is derived from an EMBL/GenBank/DDBJ whole genome shotgun (WGS) entry which is preliminary data.</text>
</comment>
<proteinExistence type="predicted"/>
<evidence type="ECO:0000256" key="1">
    <source>
        <dbReference type="SAM" id="SignalP"/>
    </source>
</evidence>
<dbReference type="RefSeq" id="WP_345010633.1">
    <property type="nucleotide sequence ID" value="NZ_BAABFC010000007.1"/>
</dbReference>
<reference evidence="3" key="1">
    <citation type="journal article" date="2019" name="Int. J. Syst. Evol. Microbiol.">
        <title>The Global Catalogue of Microorganisms (GCM) 10K type strain sequencing project: providing services to taxonomists for standard genome sequencing and annotation.</title>
        <authorList>
            <consortium name="The Broad Institute Genomics Platform"/>
            <consortium name="The Broad Institute Genome Sequencing Center for Infectious Disease"/>
            <person name="Wu L."/>
            <person name="Ma J."/>
        </authorList>
    </citation>
    <scope>NUCLEOTIDE SEQUENCE [LARGE SCALE GENOMIC DNA]</scope>
    <source>
        <strain evidence="3">JCM 32226</strain>
    </source>
</reference>
<organism evidence="2 3">
    <name type="scientific">Pseudaeromonas paramecii</name>
    <dbReference type="NCBI Taxonomy" id="2138166"/>
    <lineage>
        <taxon>Bacteria</taxon>
        <taxon>Pseudomonadati</taxon>
        <taxon>Pseudomonadota</taxon>
        <taxon>Gammaproteobacteria</taxon>
        <taxon>Aeromonadales</taxon>
        <taxon>Aeromonadaceae</taxon>
        <taxon>Pseudaeromonas</taxon>
    </lineage>
</organism>
<keyword evidence="1" id="KW-0732">Signal</keyword>
<name>A0ABP8Q3J9_9GAMM</name>
<evidence type="ECO:0000313" key="2">
    <source>
        <dbReference type="EMBL" id="GAA4495805.1"/>
    </source>
</evidence>
<sequence>MLKKLFGSLFGASATAQAAPTVEPVAYQGYLIYPEPKAEGSQFRLAGRITRQQGDETLSHTFIRADLLPSAQQAEELMVDKAKRLIDQLGDELFTPPKRNQD</sequence>
<dbReference type="Proteomes" id="UP001501321">
    <property type="component" value="Unassembled WGS sequence"/>
</dbReference>
<dbReference type="InterPro" id="IPR018772">
    <property type="entry name" value="Transcription_activator_HlyU"/>
</dbReference>
<dbReference type="Pfam" id="PF10115">
    <property type="entry name" value="HlyU"/>
    <property type="match status" value="1"/>
</dbReference>
<protein>
    <submittedName>
        <fullName evidence="2">HlyU family transcriptional regulator</fullName>
    </submittedName>
</protein>
<feature type="signal peptide" evidence="1">
    <location>
        <begin position="1"/>
        <end position="18"/>
    </location>
</feature>
<feature type="chain" id="PRO_5046965884" evidence="1">
    <location>
        <begin position="19"/>
        <end position="102"/>
    </location>
</feature>
<gene>
    <name evidence="2" type="ORF">GCM10023095_09670</name>
</gene>
<dbReference type="EMBL" id="BAABFC010000007">
    <property type="protein sequence ID" value="GAA4495805.1"/>
    <property type="molecule type" value="Genomic_DNA"/>
</dbReference>
<evidence type="ECO:0000313" key="3">
    <source>
        <dbReference type="Proteomes" id="UP001501321"/>
    </source>
</evidence>